<dbReference type="InterPro" id="IPR050314">
    <property type="entry name" value="Glycosyl_Hydrlase_18"/>
</dbReference>
<dbReference type="Pfam" id="PF00704">
    <property type="entry name" value="Glyco_hydro_18"/>
    <property type="match status" value="1"/>
</dbReference>
<evidence type="ECO:0000256" key="3">
    <source>
        <dbReference type="ARBA" id="ARBA00023024"/>
    </source>
</evidence>
<dbReference type="SMART" id="SM00636">
    <property type="entry name" value="Glyco_18"/>
    <property type="match status" value="1"/>
</dbReference>
<evidence type="ECO:0000256" key="1">
    <source>
        <dbReference type="ARBA" id="ARBA00000822"/>
    </source>
</evidence>
<proteinExistence type="inferred from homology"/>
<keyword evidence="6" id="KW-0624">Polysaccharide degradation</keyword>
<dbReference type="Gene3D" id="3.10.50.10">
    <property type="match status" value="1"/>
</dbReference>
<evidence type="ECO:0000259" key="10">
    <source>
        <dbReference type="PROSITE" id="PS51910"/>
    </source>
</evidence>
<keyword evidence="12" id="KW-1185">Reference proteome</keyword>
<name>A0ABR2ZFC0_9AGAR</name>
<accession>A0ABR2ZFC0</accession>
<dbReference type="Proteomes" id="UP001437256">
    <property type="component" value="Unassembled WGS sequence"/>
</dbReference>
<keyword evidence="5 7" id="KW-0326">Glycosidase</keyword>
<reference evidence="11 12" key="1">
    <citation type="submission" date="2024-05" db="EMBL/GenBank/DDBJ databases">
        <title>A draft genome resource for the thread blight pathogen Marasmius tenuissimus strain MS-2.</title>
        <authorList>
            <person name="Yulfo-Soto G.E."/>
            <person name="Baruah I.K."/>
            <person name="Amoako-Attah I."/>
            <person name="Bukari Y."/>
            <person name="Meinhardt L.W."/>
            <person name="Bailey B.A."/>
            <person name="Cohen S.P."/>
        </authorList>
    </citation>
    <scope>NUCLEOTIDE SEQUENCE [LARGE SCALE GENOMIC DNA]</scope>
    <source>
        <strain evidence="11 12">MS-2</strain>
    </source>
</reference>
<keyword evidence="3" id="KW-0146">Chitin degradation</keyword>
<evidence type="ECO:0000256" key="8">
    <source>
        <dbReference type="RuleBase" id="RU004453"/>
    </source>
</evidence>
<dbReference type="SUPFAM" id="SSF54556">
    <property type="entry name" value="Chitinase insertion domain"/>
    <property type="match status" value="1"/>
</dbReference>
<dbReference type="InterPro" id="IPR029070">
    <property type="entry name" value="Chitinase_insertion_sf"/>
</dbReference>
<comment type="catalytic activity">
    <reaction evidence="1">
        <text>Random endo-hydrolysis of N-acetyl-beta-D-glucosaminide (1-&gt;4)-beta-linkages in chitin and chitodextrins.</text>
        <dbReference type="EC" id="3.2.1.14"/>
    </reaction>
</comment>
<dbReference type="PROSITE" id="PS51910">
    <property type="entry name" value="GH18_2"/>
    <property type="match status" value="1"/>
</dbReference>
<evidence type="ECO:0000256" key="7">
    <source>
        <dbReference type="RuleBase" id="RU000489"/>
    </source>
</evidence>
<dbReference type="PROSITE" id="PS01095">
    <property type="entry name" value="GH18_1"/>
    <property type="match status" value="1"/>
</dbReference>
<keyword evidence="9" id="KW-0732">Signal</keyword>
<feature type="domain" description="GH18" evidence="10">
    <location>
        <begin position="23"/>
        <end position="407"/>
    </location>
</feature>
<feature type="signal peptide" evidence="9">
    <location>
        <begin position="1"/>
        <end position="21"/>
    </location>
</feature>
<dbReference type="Gene3D" id="3.20.20.80">
    <property type="entry name" value="Glycosidases"/>
    <property type="match status" value="1"/>
</dbReference>
<dbReference type="InterPro" id="IPR001579">
    <property type="entry name" value="Glyco_hydro_18_chit_AS"/>
</dbReference>
<keyword evidence="2 7" id="KW-0378">Hydrolase</keyword>
<dbReference type="InterPro" id="IPR017853">
    <property type="entry name" value="GH"/>
</dbReference>
<organism evidence="11 12">
    <name type="scientific">Marasmius tenuissimus</name>
    <dbReference type="NCBI Taxonomy" id="585030"/>
    <lineage>
        <taxon>Eukaryota</taxon>
        <taxon>Fungi</taxon>
        <taxon>Dikarya</taxon>
        <taxon>Basidiomycota</taxon>
        <taxon>Agaricomycotina</taxon>
        <taxon>Agaricomycetes</taxon>
        <taxon>Agaricomycetidae</taxon>
        <taxon>Agaricales</taxon>
        <taxon>Marasmiineae</taxon>
        <taxon>Marasmiaceae</taxon>
        <taxon>Marasmius</taxon>
    </lineage>
</organism>
<dbReference type="EMBL" id="JBBXMP010000214">
    <property type="protein sequence ID" value="KAL0059639.1"/>
    <property type="molecule type" value="Genomic_DNA"/>
</dbReference>
<gene>
    <name evidence="11" type="ORF">AAF712_013604</name>
</gene>
<evidence type="ECO:0000256" key="2">
    <source>
        <dbReference type="ARBA" id="ARBA00022801"/>
    </source>
</evidence>
<dbReference type="InterPro" id="IPR001223">
    <property type="entry name" value="Glyco_hydro18_cat"/>
</dbReference>
<dbReference type="PANTHER" id="PTHR11177:SF392">
    <property type="entry name" value="HAP41P"/>
    <property type="match status" value="1"/>
</dbReference>
<dbReference type="SUPFAM" id="SSF51445">
    <property type="entry name" value="(Trans)glycosidases"/>
    <property type="match status" value="1"/>
</dbReference>
<feature type="chain" id="PRO_5045870521" description="GH18 domain-containing protein" evidence="9">
    <location>
        <begin position="22"/>
        <end position="407"/>
    </location>
</feature>
<evidence type="ECO:0000313" key="11">
    <source>
        <dbReference type="EMBL" id="KAL0059639.1"/>
    </source>
</evidence>
<comment type="caution">
    <text evidence="11">The sequence shown here is derived from an EMBL/GenBank/DDBJ whole genome shotgun (WGS) entry which is preliminary data.</text>
</comment>
<keyword evidence="4" id="KW-0119">Carbohydrate metabolism</keyword>
<evidence type="ECO:0000256" key="4">
    <source>
        <dbReference type="ARBA" id="ARBA00023277"/>
    </source>
</evidence>
<evidence type="ECO:0000313" key="12">
    <source>
        <dbReference type="Proteomes" id="UP001437256"/>
    </source>
</evidence>
<evidence type="ECO:0000256" key="5">
    <source>
        <dbReference type="ARBA" id="ARBA00023295"/>
    </source>
</evidence>
<protein>
    <recommendedName>
        <fullName evidence="10">GH18 domain-containing protein</fullName>
    </recommendedName>
</protein>
<comment type="similarity">
    <text evidence="8">Belongs to the glycosyl hydrolase 18 family.</text>
</comment>
<dbReference type="PANTHER" id="PTHR11177">
    <property type="entry name" value="CHITINASE"/>
    <property type="match status" value="1"/>
</dbReference>
<evidence type="ECO:0000256" key="6">
    <source>
        <dbReference type="ARBA" id="ARBA00023326"/>
    </source>
</evidence>
<dbReference type="InterPro" id="IPR011583">
    <property type="entry name" value="Chitinase_II/V-like_cat"/>
</dbReference>
<sequence length="407" mass="43635">MVLPSSIGLSLLFALAGRTYGASISTAWYASWHATSGFPLESVPWSKYTQLTYAFAETTPDTGALSLTVNGDTPETDLLTNFVTMAHQHNVKAAVSIGGWTGSRFFSTAVDSAQNRTTFVKTVTDLATKFNLDGIDFDWEYPGVQGIGCNTINEQEDTNNFLLFLQELRQDPVGSKLILSAATSTRPYQISKQPLSGFSEVLDFIAIMNYDIWGSWSPSVGPNAPLDDTCASSDKQVGSAVSAVKAWTNAGFPIDQIVLGVAGYGHSFTVTPEAAFEADGKTLAAYPSFDASKPPQGDRWDDGAGPDVCGVQQHAGGNFNFWGLIEEGFLDAAGNPNEGIASKFDECSQTPYVYNQNSHIMVSFDNARSFAAKGEFIRANGLAGFAMWEAGGDSDDILLDAIRSTAF</sequence>
<evidence type="ECO:0000256" key="9">
    <source>
        <dbReference type="SAM" id="SignalP"/>
    </source>
</evidence>